<dbReference type="Proteomes" id="UP000386466">
    <property type="component" value="Unassembled WGS sequence"/>
</dbReference>
<feature type="non-terminal residue" evidence="1">
    <location>
        <position position="176"/>
    </location>
</feature>
<name>A0A485N1E1_LYNPA</name>
<dbReference type="AlphaFoldDB" id="A0A485N1E1"/>
<protein>
    <submittedName>
        <fullName evidence="1">Uncharacterized protein</fullName>
    </submittedName>
</protein>
<keyword evidence="2" id="KW-1185">Reference proteome</keyword>
<evidence type="ECO:0000313" key="2">
    <source>
        <dbReference type="Proteomes" id="UP000386466"/>
    </source>
</evidence>
<reference evidence="1 2" key="1">
    <citation type="submission" date="2019-01" db="EMBL/GenBank/DDBJ databases">
        <authorList>
            <person name="Alioto T."/>
            <person name="Alioto T."/>
        </authorList>
    </citation>
    <scope>NUCLEOTIDE SEQUENCE [LARGE SCALE GENOMIC DNA]</scope>
</reference>
<evidence type="ECO:0000313" key="1">
    <source>
        <dbReference type="EMBL" id="VFV23952.1"/>
    </source>
</evidence>
<organism evidence="1 2">
    <name type="scientific">Lynx pardinus</name>
    <name type="common">Iberian lynx</name>
    <name type="synonym">Felis pardina</name>
    <dbReference type="NCBI Taxonomy" id="191816"/>
    <lineage>
        <taxon>Eukaryota</taxon>
        <taxon>Metazoa</taxon>
        <taxon>Chordata</taxon>
        <taxon>Craniata</taxon>
        <taxon>Vertebrata</taxon>
        <taxon>Euteleostomi</taxon>
        <taxon>Mammalia</taxon>
        <taxon>Eutheria</taxon>
        <taxon>Laurasiatheria</taxon>
        <taxon>Carnivora</taxon>
        <taxon>Feliformia</taxon>
        <taxon>Felidae</taxon>
        <taxon>Felinae</taxon>
        <taxon>Lynx</taxon>
    </lineage>
</organism>
<dbReference type="EMBL" id="CAAGRJ010006014">
    <property type="protein sequence ID" value="VFV23952.1"/>
    <property type="molecule type" value="Genomic_DNA"/>
</dbReference>
<proteinExistence type="predicted"/>
<feature type="non-terminal residue" evidence="1">
    <location>
        <position position="1"/>
    </location>
</feature>
<sequence>MSSEARETKPKINYWDCIKIKSSAQQRKQFTKLKDNLLEWEKIFANDISNKGLVSKMELQIKTKMRYHLTPVRMVKIKNKKQVLARMWRKRKLPYDQVIPLPGIYTNNTKTLIQNDICTPMFTVALFIIAKLWKQPKYPLIDEWIKKRWYMYTMEYYSAKKGMKSYHLQQHGSIRR</sequence>
<accession>A0A485N1E1</accession>
<gene>
    <name evidence="1" type="ORF">LYPA_23C009616</name>
</gene>